<dbReference type="Pfam" id="PF00293">
    <property type="entry name" value="NUDIX"/>
    <property type="match status" value="1"/>
</dbReference>
<keyword evidence="3" id="KW-0479">Metal-binding</keyword>
<gene>
    <name evidence="7" type="ORF">SAMN02982927_02450</name>
</gene>
<dbReference type="PANTHER" id="PTHR43758:SF2">
    <property type="entry name" value="OXIDIZED PURINE NUCLEOSIDE TRIPHOSPHATE HYDROLASE"/>
    <property type="match status" value="1"/>
</dbReference>
<dbReference type="OrthoDB" id="9804563at2"/>
<organism evidence="7 8">
    <name type="scientific">Sporolactobacillus nakayamae</name>
    <dbReference type="NCBI Taxonomy" id="269670"/>
    <lineage>
        <taxon>Bacteria</taxon>
        <taxon>Bacillati</taxon>
        <taxon>Bacillota</taxon>
        <taxon>Bacilli</taxon>
        <taxon>Bacillales</taxon>
        <taxon>Sporolactobacillaceae</taxon>
        <taxon>Sporolactobacillus</taxon>
    </lineage>
</organism>
<keyword evidence="8" id="KW-1185">Reference proteome</keyword>
<evidence type="ECO:0000313" key="8">
    <source>
        <dbReference type="Proteomes" id="UP000198752"/>
    </source>
</evidence>
<dbReference type="GO" id="GO:0005737">
    <property type="term" value="C:cytoplasm"/>
    <property type="evidence" value="ECO:0007669"/>
    <property type="project" value="TreeGrafter"/>
</dbReference>
<dbReference type="Gene3D" id="3.90.79.10">
    <property type="entry name" value="Nucleoside Triphosphate Pyrophosphohydrolase"/>
    <property type="match status" value="1"/>
</dbReference>
<feature type="domain" description="Nudix hydrolase" evidence="6">
    <location>
        <begin position="1"/>
        <end position="133"/>
    </location>
</feature>
<dbReference type="EMBL" id="FOOY01000017">
    <property type="protein sequence ID" value="SFG68553.1"/>
    <property type="molecule type" value="Genomic_DNA"/>
</dbReference>
<sequence>MLKYTLAFLKYGEKVLMINRQKAPWKGAWNGVGGKLESEESPEACVIREVWEETGIKLTAPLFRGTVTWHSDAELAQGMYVYTADITADALVDLPRSTREGILALKDIAWILSEDNFGTVPSIRFFMRPVLKDVKEDPVDYHCTFDGDHIIHTEIRPLSEMLMI</sequence>
<accession>A0A1I2TUX2</accession>
<evidence type="ECO:0000259" key="6">
    <source>
        <dbReference type="PROSITE" id="PS51462"/>
    </source>
</evidence>
<dbReference type="Proteomes" id="UP000198752">
    <property type="component" value="Unassembled WGS sequence"/>
</dbReference>
<dbReference type="SUPFAM" id="SSF55811">
    <property type="entry name" value="Nudix"/>
    <property type="match status" value="1"/>
</dbReference>
<dbReference type="PANTHER" id="PTHR43758">
    <property type="entry name" value="7,8-DIHYDRO-8-OXOGUANINE TRIPHOSPHATASE"/>
    <property type="match status" value="1"/>
</dbReference>
<dbReference type="RefSeq" id="WP_093673362.1">
    <property type="nucleotide sequence ID" value="NZ_FOOY01000017.1"/>
</dbReference>
<protein>
    <submittedName>
        <fullName evidence="7">8-oxo-dGTP diphosphatase</fullName>
    </submittedName>
</protein>
<comment type="cofactor">
    <cofactor evidence="1">
        <name>Mg(2+)</name>
        <dbReference type="ChEBI" id="CHEBI:18420"/>
    </cofactor>
</comment>
<evidence type="ECO:0000256" key="4">
    <source>
        <dbReference type="ARBA" id="ARBA00022801"/>
    </source>
</evidence>
<evidence type="ECO:0000256" key="2">
    <source>
        <dbReference type="ARBA" id="ARBA00005582"/>
    </source>
</evidence>
<evidence type="ECO:0000256" key="3">
    <source>
        <dbReference type="ARBA" id="ARBA00022723"/>
    </source>
</evidence>
<dbReference type="STRING" id="269670.SAMN02982927_02450"/>
<reference evidence="8" key="1">
    <citation type="submission" date="2016-10" db="EMBL/GenBank/DDBJ databases">
        <authorList>
            <person name="Varghese N."/>
            <person name="Submissions S."/>
        </authorList>
    </citation>
    <scope>NUCLEOTIDE SEQUENCE [LARGE SCALE GENOMIC DNA]</scope>
    <source>
        <strain evidence="8">ATCC 700379</strain>
    </source>
</reference>
<keyword evidence="5" id="KW-0460">Magnesium</keyword>
<dbReference type="InterPro" id="IPR020084">
    <property type="entry name" value="NUDIX_hydrolase_CS"/>
</dbReference>
<dbReference type="GO" id="GO:0046872">
    <property type="term" value="F:metal ion binding"/>
    <property type="evidence" value="ECO:0007669"/>
    <property type="project" value="UniProtKB-KW"/>
</dbReference>
<dbReference type="CDD" id="cd18886">
    <property type="entry name" value="NUDIX_MutT_Nudt1"/>
    <property type="match status" value="1"/>
</dbReference>
<proteinExistence type="inferred from homology"/>
<keyword evidence="4" id="KW-0378">Hydrolase</keyword>
<dbReference type="InterPro" id="IPR000086">
    <property type="entry name" value="NUDIX_hydrolase_dom"/>
</dbReference>
<dbReference type="AlphaFoldDB" id="A0A1I2TUX2"/>
<comment type="similarity">
    <text evidence="2">Belongs to the Nudix hydrolase family.</text>
</comment>
<dbReference type="InterPro" id="IPR015797">
    <property type="entry name" value="NUDIX_hydrolase-like_dom_sf"/>
</dbReference>
<dbReference type="GO" id="GO:0016818">
    <property type="term" value="F:hydrolase activity, acting on acid anhydrides, in phosphorus-containing anhydrides"/>
    <property type="evidence" value="ECO:0007669"/>
    <property type="project" value="TreeGrafter"/>
</dbReference>
<evidence type="ECO:0000256" key="5">
    <source>
        <dbReference type="ARBA" id="ARBA00022842"/>
    </source>
</evidence>
<dbReference type="PROSITE" id="PS51462">
    <property type="entry name" value="NUDIX"/>
    <property type="match status" value="1"/>
</dbReference>
<evidence type="ECO:0000313" key="7">
    <source>
        <dbReference type="EMBL" id="SFG68553.1"/>
    </source>
</evidence>
<name>A0A1I2TUX2_9BACL</name>
<dbReference type="PROSITE" id="PS00893">
    <property type="entry name" value="NUDIX_BOX"/>
    <property type="match status" value="1"/>
</dbReference>
<evidence type="ECO:0000256" key="1">
    <source>
        <dbReference type="ARBA" id="ARBA00001946"/>
    </source>
</evidence>